<accession>A0A518BM88</accession>
<keyword evidence="5" id="KW-0441">Lipid A biosynthesis</keyword>
<dbReference type="InterPro" id="IPR003835">
    <property type="entry name" value="Glyco_trans_19"/>
</dbReference>
<keyword evidence="8" id="KW-0443">Lipid metabolism</keyword>
<comment type="catalytic activity">
    <reaction evidence="9">
        <text>a lipid X + a UDP-2-N,3-O-bis[(3R)-3-hydroxyacyl]-alpha-D-glucosamine = a lipid A disaccharide + UDP + H(+)</text>
        <dbReference type="Rhea" id="RHEA:67828"/>
        <dbReference type="ChEBI" id="CHEBI:15378"/>
        <dbReference type="ChEBI" id="CHEBI:58223"/>
        <dbReference type="ChEBI" id="CHEBI:137748"/>
        <dbReference type="ChEBI" id="CHEBI:176338"/>
        <dbReference type="ChEBI" id="CHEBI:176343"/>
        <dbReference type="EC" id="2.4.1.182"/>
    </reaction>
</comment>
<feature type="compositionally biased region" description="Pro residues" evidence="10">
    <location>
        <begin position="96"/>
        <end position="107"/>
    </location>
</feature>
<comment type="function">
    <text evidence="1">Condensation of UDP-2,3-diacylglucosamine and 2,3-diacylglucosamine-1-phosphate to form lipid A disaccharide, a precursor of lipid A, a phosphorylated glycolipid that anchors the lipopolysaccharide to the outer membrane of the cell.</text>
</comment>
<dbReference type="EMBL" id="CP036287">
    <property type="protein sequence ID" value="QDU68095.1"/>
    <property type="molecule type" value="Genomic_DNA"/>
</dbReference>
<evidence type="ECO:0000256" key="7">
    <source>
        <dbReference type="ARBA" id="ARBA00022679"/>
    </source>
</evidence>
<keyword evidence="4" id="KW-0444">Lipid biosynthesis</keyword>
<dbReference type="SUPFAM" id="SSF53756">
    <property type="entry name" value="UDP-Glycosyltransferase/glycogen phosphorylase"/>
    <property type="match status" value="1"/>
</dbReference>
<dbReference type="EC" id="2.4.1.182" evidence="2"/>
<gene>
    <name evidence="11" type="ORF">Pla133_31890</name>
</gene>
<evidence type="ECO:0000256" key="5">
    <source>
        <dbReference type="ARBA" id="ARBA00022556"/>
    </source>
</evidence>
<evidence type="ECO:0000313" key="11">
    <source>
        <dbReference type="EMBL" id="QDU68095.1"/>
    </source>
</evidence>
<dbReference type="GO" id="GO:0009245">
    <property type="term" value="P:lipid A biosynthetic process"/>
    <property type="evidence" value="ECO:0007669"/>
    <property type="project" value="UniProtKB-KW"/>
</dbReference>
<proteinExistence type="predicted"/>
<keyword evidence="6 11" id="KW-0328">Glycosyltransferase</keyword>
<dbReference type="AlphaFoldDB" id="A0A518BM88"/>
<evidence type="ECO:0000256" key="3">
    <source>
        <dbReference type="ARBA" id="ARBA00020902"/>
    </source>
</evidence>
<dbReference type="Proteomes" id="UP000316921">
    <property type="component" value="Chromosome"/>
</dbReference>
<keyword evidence="7 11" id="KW-0808">Transferase</keyword>
<evidence type="ECO:0000256" key="4">
    <source>
        <dbReference type="ARBA" id="ARBA00022516"/>
    </source>
</evidence>
<dbReference type="GO" id="GO:0016020">
    <property type="term" value="C:membrane"/>
    <property type="evidence" value="ECO:0007669"/>
    <property type="project" value="GOC"/>
</dbReference>
<evidence type="ECO:0000256" key="6">
    <source>
        <dbReference type="ARBA" id="ARBA00022676"/>
    </source>
</evidence>
<organism evidence="11 12">
    <name type="scientific">Engelhardtia mirabilis</name>
    <dbReference type="NCBI Taxonomy" id="2528011"/>
    <lineage>
        <taxon>Bacteria</taxon>
        <taxon>Pseudomonadati</taxon>
        <taxon>Planctomycetota</taxon>
        <taxon>Planctomycetia</taxon>
        <taxon>Planctomycetia incertae sedis</taxon>
        <taxon>Engelhardtia</taxon>
    </lineage>
</organism>
<evidence type="ECO:0000256" key="10">
    <source>
        <dbReference type="SAM" id="MobiDB-lite"/>
    </source>
</evidence>
<feature type="compositionally biased region" description="Basic and acidic residues" evidence="10">
    <location>
        <begin position="21"/>
        <end position="30"/>
    </location>
</feature>
<evidence type="ECO:0000256" key="2">
    <source>
        <dbReference type="ARBA" id="ARBA00012687"/>
    </source>
</evidence>
<feature type="region of interest" description="Disordered" evidence="10">
    <location>
        <begin position="1"/>
        <end position="46"/>
    </location>
</feature>
<dbReference type="PANTHER" id="PTHR30372">
    <property type="entry name" value="LIPID-A-DISACCHARIDE SYNTHASE"/>
    <property type="match status" value="1"/>
</dbReference>
<dbReference type="Pfam" id="PF02684">
    <property type="entry name" value="LpxB"/>
    <property type="match status" value="1"/>
</dbReference>
<sequence length="496" mass="54310">MLPLVGSNPRPCSLARAAPRGHKESLETHQPRPTLTRGHSERRARHGLPPQLAVAREFARALGALLLGPLRLVAYFLTRRRLEAEVLGDLRSGSPPDDPPALSPPAPELDRGRPLRVFISCAEPSGELHARHLIDALCEVAAEHGLATPTLTGLGGERLDEKGVRRVGDPVAKSAMGFGVVAALPFYLRLLTDAARELRDGRPNLMIAVDSPALHVPLGHIARGYGVPVVHFVTPQYWGWAPWRVGGYRAAVDLALSILPFEPPWFDRHRVRTAHVGHPIQDALARVPANPDPDRCSTLALLPGSRNSVLRRNLPWMLGVVAELRQQFPELRVALPHDRTELEPTVRELVEQAGATDWVDLRFGSLHATLRDCRAAFSVSGTVLLDLLHHRLPTAVVYRVDSKLEAWLAQHVLTVPFFASTNLLVGREVCPEWCFAGDGPRGDVLEALRTLWVDGPERSAAREGLDLAASRLGQPGANRRAAHWALAEAGRERADV</sequence>
<evidence type="ECO:0000256" key="8">
    <source>
        <dbReference type="ARBA" id="ARBA00023098"/>
    </source>
</evidence>
<evidence type="ECO:0000256" key="1">
    <source>
        <dbReference type="ARBA" id="ARBA00002056"/>
    </source>
</evidence>
<evidence type="ECO:0000313" key="12">
    <source>
        <dbReference type="Proteomes" id="UP000316921"/>
    </source>
</evidence>
<dbReference type="KEGG" id="pbap:Pla133_31890"/>
<dbReference type="GO" id="GO:0008915">
    <property type="term" value="F:lipid-A-disaccharide synthase activity"/>
    <property type="evidence" value="ECO:0007669"/>
    <property type="project" value="UniProtKB-EC"/>
</dbReference>
<name>A0A518BM88_9BACT</name>
<protein>
    <recommendedName>
        <fullName evidence="3">Lipid-A-disaccharide synthase</fullName>
        <ecNumber evidence="2">2.4.1.182</ecNumber>
    </recommendedName>
</protein>
<dbReference type="PANTHER" id="PTHR30372:SF4">
    <property type="entry name" value="LIPID-A-DISACCHARIDE SYNTHASE, MITOCHONDRIAL-RELATED"/>
    <property type="match status" value="1"/>
</dbReference>
<keyword evidence="12" id="KW-1185">Reference proteome</keyword>
<dbReference type="GO" id="GO:0005543">
    <property type="term" value="F:phospholipid binding"/>
    <property type="evidence" value="ECO:0007669"/>
    <property type="project" value="TreeGrafter"/>
</dbReference>
<feature type="region of interest" description="Disordered" evidence="10">
    <location>
        <begin position="88"/>
        <end position="109"/>
    </location>
</feature>
<reference evidence="11 12" key="1">
    <citation type="submission" date="2019-02" db="EMBL/GenBank/DDBJ databases">
        <title>Deep-cultivation of Planctomycetes and their phenomic and genomic characterization uncovers novel biology.</title>
        <authorList>
            <person name="Wiegand S."/>
            <person name="Jogler M."/>
            <person name="Boedeker C."/>
            <person name="Pinto D."/>
            <person name="Vollmers J."/>
            <person name="Rivas-Marin E."/>
            <person name="Kohn T."/>
            <person name="Peeters S.H."/>
            <person name="Heuer A."/>
            <person name="Rast P."/>
            <person name="Oberbeckmann S."/>
            <person name="Bunk B."/>
            <person name="Jeske O."/>
            <person name="Meyerdierks A."/>
            <person name="Storesund J.E."/>
            <person name="Kallscheuer N."/>
            <person name="Luecker S."/>
            <person name="Lage O.M."/>
            <person name="Pohl T."/>
            <person name="Merkel B.J."/>
            <person name="Hornburger P."/>
            <person name="Mueller R.-W."/>
            <person name="Bruemmer F."/>
            <person name="Labrenz M."/>
            <person name="Spormann A.M."/>
            <person name="Op den Camp H."/>
            <person name="Overmann J."/>
            <person name="Amann R."/>
            <person name="Jetten M.S.M."/>
            <person name="Mascher T."/>
            <person name="Medema M.H."/>
            <person name="Devos D.P."/>
            <person name="Kaster A.-K."/>
            <person name="Ovreas L."/>
            <person name="Rohde M."/>
            <person name="Galperin M.Y."/>
            <person name="Jogler C."/>
        </authorList>
    </citation>
    <scope>NUCLEOTIDE SEQUENCE [LARGE SCALE GENOMIC DNA]</scope>
    <source>
        <strain evidence="11 12">Pla133</strain>
    </source>
</reference>
<evidence type="ECO:0000256" key="9">
    <source>
        <dbReference type="ARBA" id="ARBA00048975"/>
    </source>
</evidence>